<keyword evidence="1" id="KW-0175">Coiled coil</keyword>
<evidence type="ECO:0000313" key="3">
    <source>
        <dbReference type="EMBL" id="QKG78790.1"/>
    </source>
</evidence>
<evidence type="ECO:0000256" key="2">
    <source>
        <dbReference type="SAM" id="Phobius"/>
    </source>
</evidence>
<name>A0A7D3XJD9_9BACT</name>
<dbReference type="AlphaFoldDB" id="A0A7D3XJD9"/>
<dbReference type="KEGG" id="ttz:FHG85_00395"/>
<sequence length="105" mass="13105">MPINELTFWKWILPKLRNKFFLTGLIFLLWMLLFDSSNWVEMYSTRQRIKKLEEEKVYYLNKIEEDRKKIHELQTNLENLEKFAREQYLMKRPDEDIFIVDENDL</sequence>
<feature type="coiled-coil region" evidence="1">
    <location>
        <begin position="49"/>
        <end position="83"/>
    </location>
</feature>
<dbReference type="Pfam" id="PF04977">
    <property type="entry name" value="DivIC"/>
    <property type="match status" value="1"/>
</dbReference>
<dbReference type="InterPro" id="IPR007060">
    <property type="entry name" value="FtsL/DivIC"/>
</dbReference>
<keyword evidence="2" id="KW-0472">Membrane</keyword>
<dbReference type="Proteomes" id="UP000500961">
    <property type="component" value="Chromosome"/>
</dbReference>
<dbReference type="RefSeq" id="WP_173072306.1">
    <property type="nucleotide sequence ID" value="NZ_CP041345.1"/>
</dbReference>
<keyword evidence="4" id="KW-1185">Reference proteome</keyword>
<dbReference type="EMBL" id="CP041345">
    <property type="protein sequence ID" value="QKG78790.1"/>
    <property type="molecule type" value="Genomic_DNA"/>
</dbReference>
<feature type="transmembrane region" description="Helical" evidence="2">
    <location>
        <begin position="20"/>
        <end position="40"/>
    </location>
</feature>
<evidence type="ECO:0000313" key="4">
    <source>
        <dbReference type="Proteomes" id="UP000500961"/>
    </source>
</evidence>
<evidence type="ECO:0000256" key="1">
    <source>
        <dbReference type="SAM" id="Coils"/>
    </source>
</evidence>
<keyword evidence="2" id="KW-0812">Transmembrane</keyword>
<proteinExistence type="predicted"/>
<accession>A0A7D3XJD9</accession>
<organism evidence="3 4">
    <name type="scientific">Tenuifilum thalassicum</name>
    <dbReference type="NCBI Taxonomy" id="2590900"/>
    <lineage>
        <taxon>Bacteria</taxon>
        <taxon>Pseudomonadati</taxon>
        <taxon>Bacteroidota</taxon>
        <taxon>Bacteroidia</taxon>
        <taxon>Bacteroidales</taxon>
        <taxon>Tenuifilaceae</taxon>
        <taxon>Tenuifilum</taxon>
    </lineage>
</organism>
<keyword evidence="2" id="KW-1133">Transmembrane helix</keyword>
<protein>
    <submittedName>
        <fullName evidence="3">Septum formation initiator family protein</fullName>
    </submittedName>
</protein>
<gene>
    <name evidence="3" type="ORF">FHG85_00395</name>
</gene>
<reference evidence="3 4" key="1">
    <citation type="submission" date="2019-07" db="EMBL/GenBank/DDBJ databases">
        <title>Thalassofilum flectens gen. nov., sp. nov., a novel moderate thermophilic anaerobe from a shallow sea hot spring in Kunashir Island (Russia), representing a new family in the order Bacteroidales, and proposal of Thalassofilacea fam. nov.</title>
        <authorList>
            <person name="Kochetkova T.V."/>
            <person name="Podosokorskaya O.A."/>
            <person name="Novikov A."/>
            <person name="Elcheninov A.G."/>
            <person name="Toshchakov S.V."/>
            <person name="Kublanov I.V."/>
        </authorList>
    </citation>
    <scope>NUCLEOTIDE SEQUENCE [LARGE SCALE GENOMIC DNA]</scope>
    <source>
        <strain evidence="3 4">38-H</strain>
    </source>
</reference>